<feature type="domain" description="PTS EIIA type-1" evidence="4">
    <location>
        <begin position="26"/>
        <end position="107"/>
    </location>
</feature>
<evidence type="ECO:0000256" key="1">
    <source>
        <dbReference type="ARBA" id="ARBA00022448"/>
    </source>
</evidence>
<keyword evidence="1" id="KW-0813">Transport</keyword>
<dbReference type="Gene3D" id="2.70.70.10">
    <property type="entry name" value="Glucose Permease (Domain IIA)"/>
    <property type="match status" value="1"/>
</dbReference>
<name>A0ABV5WRD4_9LACO</name>
<accession>A0ABV5WRD4</accession>
<dbReference type="Proteomes" id="UP001589691">
    <property type="component" value="Unassembled WGS sequence"/>
</dbReference>
<reference evidence="5 6" key="1">
    <citation type="submission" date="2024-09" db="EMBL/GenBank/DDBJ databases">
        <authorList>
            <person name="Sun Q."/>
            <person name="Mori K."/>
        </authorList>
    </citation>
    <scope>NUCLEOTIDE SEQUENCE [LARGE SCALE GENOMIC DNA]</scope>
    <source>
        <strain evidence="5 6">TBRC 4576</strain>
    </source>
</reference>
<dbReference type="InterPro" id="IPR011055">
    <property type="entry name" value="Dup_hybrid_motif"/>
</dbReference>
<dbReference type="InterPro" id="IPR001127">
    <property type="entry name" value="PTS_EIIA_1_perm"/>
</dbReference>
<keyword evidence="2 5" id="KW-0762">Sugar transport</keyword>
<evidence type="ECO:0000313" key="5">
    <source>
        <dbReference type="EMBL" id="MFB9768696.1"/>
    </source>
</evidence>
<dbReference type="RefSeq" id="WP_137642214.1">
    <property type="nucleotide sequence ID" value="NZ_BJEA01000007.1"/>
</dbReference>
<evidence type="ECO:0000313" key="6">
    <source>
        <dbReference type="Proteomes" id="UP001589691"/>
    </source>
</evidence>
<sequence length="137" mass="14868">MGLFSFGKKVKLYAPVDGQLAEHDTGFTIVPERHHVYSPVSGKISALAPEQRAIHLTSGKLQITLHLGETDAEPAFYVHEGDEVTPETPLAFVDQPEIEKTRVKVAVDNAATHAKKIDLSTSGQVSHDQEVATVTAR</sequence>
<dbReference type="Pfam" id="PF00358">
    <property type="entry name" value="PTS_EIIA_1"/>
    <property type="match status" value="1"/>
</dbReference>
<evidence type="ECO:0000259" key="4">
    <source>
        <dbReference type="Pfam" id="PF00358"/>
    </source>
</evidence>
<organism evidence="5 6">
    <name type="scientific">Lactiplantibacillus modestisalitolerans</name>
    <dbReference type="NCBI Taxonomy" id="1457219"/>
    <lineage>
        <taxon>Bacteria</taxon>
        <taxon>Bacillati</taxon>
        <taxon>Bacillota</taxon>
        <taxon>Bacilli</taxon>
        <taxon>Lactobacillales</taxon>
        <taxon>Lactobacillaceae</taxon>
        <taxon>Lactiplantibacillus</taxon>
    </lineage>
</organism>
<keyword evidence="6" id="KW-1185">Reference proteome</keyword>
<dbReference type="SUPFAM" id="SSF51261">
    <property type="entry name" value="Duplicated hybrid motif"/>
    <property type="match status" value="1"/>
</dbReference>
<dbReference type="EMBL" id="JBHLZY010000005">
    <property type="protein sequence ID" value="MFB9768696.1"/>
    <property type="molecule type" value="Genomic_DNA"/>
</dbReference>
<evidence type="ECO:0000256" key="2">
    <source>
        <dbReference type="ARBA" id="ARBA00022597"/>
    </source>
</evidence>
<evidence type="ECO:0000256" key="3">
    <source>
        <dbReference type="ARBA" id="ARBA00022679"/>
    </source>
</evidence>
<gene>
    <name evidence="5" type="ORF">ACFFLI_02265</name>
</gene>
<keyword evidence="3" id="KW-0808">Transferase</keyword>
<proteinExistence type="predicted"/>
<comment type="caution">
    <text evidence="5">The sequence shown here is derived from an EMBL/GenBank/DDBJ whole genome shotgun (WGS) entry which is preliminary data.</text>
</comment>
<protein>
    <submittedName>
        <fullName evidence="5">PTS glucose transporter subunit IIA</fullName>
    </submittedName>
</protein>